<keyword evidence="1" id="KW-0732">Signal</keyword>
<dbReference type="Proteomes" id="UP000048908">
    <property type="component" value="Unassembled WGS sequence"/>
</dbReference>
<proteinExistence type="predicted"/>
<dbReference type="InterPro" id="IPR027372">
    <property type="entry name" value="Phytase-like_dom"/>
</dbReference>
<dbReference type="Pfam" id="PF13449">
    <property type="entry name" value="Phytase-like"/>
    <property type="match status" value="1"/>
</dbReference>
<evidence type="ECO:0000313" key="4">
    <source>
        <dbReference type="Proteomes" id="UP000048908"/>
    </source>
</evidence>
<feature type="signal peptide" evidence="1">
    <location>
        <begin position="1"/>
        <end position="18"/>
    </location>
</feature>
<dbReference type="SUPFAM" id="SSF101898">
    <property type="entry name" value="NHL repeat"/>
    <property type="match status" value="1"/>
</dbReference>
<gene>
    <name evidence="3" type="ORF">JAN5088_01261</name>
</gene>
<sequence length="283" mass="30741">MRLGPLLALIAATGPAIAAEHLGSHTWQPAFDGAGGYSALWLDDAGAEFVTLSDRGRWIRGRLLRDGAGGVADVAVADHGPLLRSTGEPLEGREADAESLAFADGAFFVAFEGTHRIMRHDDLAAPPRRIPQPDAFAGLQGNSGIEALAADADGTLYAIPERSGAVDRPFPVHRFRGGVWDVPFALRRDGRYLVSGADIGPDGRLYLLERDFAFFGFRTRVRSFDLGGGDERTEIETAIATHDNLEGIAVWRDARGRMRVTMISDDNQRPAVQRTEFVDYILD</sequence>
<evidence type="ECO:0000313" key="3">
    <source>
        <dbReference type="EMBL" id="CTQ32490.1"/>
    </source>
</evidence>
<reference evidence="3 4" key="1">
    <citation type="submission" date="2015-07" db="EMBL/GenBank/DDBJ databases">
        <authorList>
            <person name="Noorani M."/>
        </authorList>
    </citation>
    <scope>NUCLEOTIDE SEQUENCE [LARGE SCALE GENOMIC DNA]</scope>
    <source>
        <strain evidence="3 4">CECT 5088</strain>
    </source>
</reference>
<dbReference type="EMBL" id="CXPG01000014">
    <property type="protein sequence ID" value="CTQ32490.1"/>
    <property type="molecule type" value="Genomic_DNA"/>
</dbReference>
<dbReference type="PIRSF" id="PIRSF031900">
    <property type="entry name" value="UCP031900"/>
    <property type="match status" value="1"/>
</dbReference>
<feature type="domain" description="Phytase-like" evidence="2">
    <location>
        <begin position="34"/>
        <end position="267"/>
    </location>
</feature>
<name>A0A0M6XMT1_9RHOB</name>
<evidence type="ECO:0000259" key="2">
    <source>
        <dbReference type="Pfam" id="PF13449"/>
    </source>
</evidence>
<dbReference type="STRING" id="282197.SAMN04488517_101425"/>
<keyword evidence="4" id="KW-1185">Reference proteome</keyword>
<accession>A0A0M6XMT1</accession>
<feature type="chain" id="PRO_5005807014" description="Phytase-like domain-containing protein" evidence="1">
    <location>
        <begin position="19"/>
        <end position="283"/>
    </location>
</feature>
<evidence type="ECO:0000256" key="1">
    <source>
        <dbReference type="SAM" id="SignalP"/>
    </source>
</evidence>
<dbReference type="OrthoDB" id="9798693at2"/>
<dbReference type="AlphaFoldDB" id="A0A0M6XMT1"/>
<dbReference type="RefSeq" id="WP_055681947.1">
    <property type="nucleotide sequence ID" value="NZ_CANMUL010000004.1"/>
</dbReference>
<dbReference type="InterPro" id="IPR014567">
    <property type="entry name" value="UCP031900"/>
</dbReference>
<protein>
    <recommendedName>
        <fullName evidence="2">Phytase-like domain-containing protein</fullName>
    </recommendedName>
</protein>
<organism evidence="3 4">
    <name type="scientific">Jannaschia rubra</name>
    <dbReference type="NCBI Taxonomy" id="282197"/>
    <lineage>
        <taxon>Bacteria</taxon>
        <taxon>Pseudomonadati</taxon>
        <taxon>Pseudomonadota</taxon>
        <taxon>Alphaproteobacteria</taxon>
        <taxon>Rhodobacterales</taxon>
        <taxon>Roseobacteraceae</taxon>
        <taxon>Jannaschia</taxon>
    </lineage>
</organism>